<comment type="similarity">
    <text evidence="2">Belongs to the class-II pyridoxal-phosphate-dependent aminotransferase family. BioF subfamily.</text>
</comment>
<dbReference type="HOGENOM" id="CLU_015846_3_0_1"/>
<dbReference type="eggNOG" id="KOG1359">
    <property type="taxonomic scope" value="Eukaryota"/>
</dbReference>
<dbReference type="InterPro" id="IPR050087">
    <property type="entry name" value="AON_synthase_class-II"/>
</dbReference>
<dbReference type="Proteomes" id="UP000053664">
    <property type="component" value="Unassembled WGS sequence"/>
</dbReference>
<reference evidence="7 8" key="1">
    <citation type="journal article" date="2013" name="Plant Cell">
        <title>The transition from a phytopathogenic smut ancestor to an anamorphic biocontrol agent deciphered by comparative whole-genome analysis.</title>
        <authorList>
            <person name="Lefebvre F."/>
            <person name="Joly D.L."/>
            <person name="Labbe C."/>
            <person name="Teichmann B."/>
            <person name="Linning R."/>
            <person name="Belzile F."/>
            <person name="Bakkeren G."/>
            <person name="Belanger R.R."/>
        </authorList>
    </citation>
    <scope>NUCLEOTIDE SEQUENCE [LARGE SCALE GENOMIC DNA]</scope>
    <source>
        <strain evidence="7 8">PF-1</strain>
    </source>
</reference>
<dbReference type="InterPro" id="IPR004839">
    <property type="entry name" value="Aminotransferase_I/II_large"/>
</dbReference>
<feature type="compositionally biased region" description="Low complexity" evidence="5">
    <location>
        <begin position="30"/>
        <end position="47"/>
    </location>
</feature>
<dbReference type="GeneID" id="19317090"/>
<evidence type="ECO:0000259" key="6">
    <source>
        <dbReference type="Pfam" id="PF00155"/>
    </source>
</evidence>
<dbReference type="KEGG" id="pfp:PFL1_02978"/>
<dbReference type="EMBL" id="KE361630">
    <property type="protein sequence ID" value="EPQ29759.1"/>
    <property type="molecule type" value="Genomic_DNA"/>
</dbReference>
<evidence type="ECO:0000256" key="2">
    <source>
        <dbReference type="ARBA" id="ARBA00010008"/>
    </source>
</evidence>
<dbReference type="PANTHER" id="PTHR13693">
    <property type="entry name" value="CLASS II AMINOTRANSFERASE/8-AMINO-7-OXONONANOATE SYNTHASE"/>
    <property type="match status" value="1"/>
</dbReference>
<proteinExistence type="inferred from homology"/>
<comment type="cofactor">
    <cofactor evidence="1">
        <name>pyridoxal 5'-phosphate</name>
        <dbReference type="ChEBI" id="CHEBI:597326"/>
    </cofactor>
</comment>
<evidence type="ECO:0000256" key="1">
    <source>
        <dbReference type="ARBA" id="ARBA00001933"/>
    </source>
</evidence>
<name>A0A061HBB4_9BASI</name>
<evidence type="ECO:0000313" key="7">
    <source>
        <dbReference type="EMBL" id="EPQ29759.1"/>
    </source>
</evidence>
<dbReference type="Gene3D" id="3.40.640.10">
    <property type="entry name" value="Type I PLP-dependent aspartate aminotransferase-like (Major domain)"/>
    <property type="match status" value="1"/>
</dbReference>
<feature type="region of interest" description="Disordered" evidence="5">
    <location>
        <begin position="17"/>
        <end position="47"/>
    </location>
</feature>
<dbReference type="GO" id="GO:0016740">
    <property type="term" value="F:transferase activity"/>
    <property type="evidence" value="ECO:0007669"/>
    <property type="project" value="UniProtKB-KW"/>
</dbReference>
<dbReference type="OrthoDB" id="2382073at2759"/>
<dbReference type="Gene3D" id="3.90.1150.10">
    <property type="entry name" value="Aspartate Aminotransferase, domain 1"/>
    <property type="match status" value="1"/>
</dbReference>
<evidence type="ECO:0000256" key="5">
    <source>
        <dbReference type="SAM" id="MobiDB-lite"/>
    </source>
</evidence>
<organism evidence="7 8">
    <name type="scientific">Pseudozyma flocculosa PF-1</name>
    <dbReference type="NCBI Taxonomy" id="1277687"/>
    <lineage>
        <taxon>Eukaryota</taxon>
        <taxon>Fungi</taxon>
        <taxon>Dikarya</taxon>
        <taxon>Basidiomycota</taxon>
        <taxon>Ustilaginomycotina</taxon>
        <taxon>Ustilaginomycetes</taxon>
        <taxon>Ustilaginales</taxon>
        <taxon>Ustilaginaceae</taxon>
        <taxon>Pseudozyma</taxon>
    </lineage>
</organism>
<dbReference type="InterPro" id="IPR015422">
    <property type="entry name" value="PyrdxlP-dep_Trfase_small"/>
</dbReference>
<dbReference type="GO" id="GO:0030170">
    <property type="term" value="F:pyridoxal phosphate binding"/>
    <property type="evidence" value="ECO:0007669"/>
    <property type="project" value="InterPro"/>
</dbReference>
<feature type="domain" description="Aminotransferase class I/classII large" evidence="6">
    <location>
        <begin position="61"/>
        <end position="470"/>
    </location>
</feature>
<dbReference type="RefSeq" id="XP_007878681.1">
    <property type="nucleotide sequence ID" value="XM_007880490.1"/>
</dbReference>
<dbReference type="Pfam" id="PF00155">
    <property type="entry name" value="Aminotran_1_2"/>
    <property type="match status" value="1"/>
</dbReference>
<keyword evidence="3" id="KW-0808">Transferase</keyword>
<evidence type="ECO:0000313" key="8">
    <source>
        <dbReference type="Proteomes" id="UP000053664"/>
    </source>
</evidence>
<dbReference type="PANTHER" id="PTHR13693:SF77">
    <property type="entry name" value="8-AMINO-7-OXONONANOATE SYNTHASE"/>
    <property type="match status" value="1"/>
</dbReference>
<evidence type="ECO:0000256" key="3">
    <source>
        <dbReference type="ARBA" id="ARBA00022679"/>
    </source>
</evidence>
<evidence type="ECO:0000256" key="4">
    <source>
        <dbReference type="ARBA" id="ARBA00022898"/>
    </source>
</evidence>
<protein>
    <recommendedName>
        <fullName evidence="6">Aminotransferase class I/classII large domain-containing protein</fullName>
    </recommendedName>
</protein>
<dbReference type="SUPFAM" id="SSF53383">
    <property type="entry name" value="PLP-dependent transferases"/>
    <property type="match status" value="1"/>
</dbReference>
<dbReference type="InterPro" id="IPR015424">
    <property type="entry name" value="PyrdxlP-dep_Trfase"/>
</dbReference>
<dbReference type="InterPro" id="IPR015421">
    <property type="entry name" value="PyrdxlP-dep_Trfase_major"/>
</dbReference>
<gene>
    <name evidence="7" type="ORF">PFL1_02978</name>
</gene>
<sequence length="509" mass="54531">MLERQLQQALDRRMQKGTLRDLTIFPTGPSSSPSGESTNSSSSSSSTTASASATATLAQPLVDFSSNDYLSLSTCAQVRSDFLDLFRSSSLAKMGSTGSRLLDGNSSEHEQLEVDLARHFASPSSLLFNSGYDANVSLFSTLPQPDDFILYDHLVHASVHDGVRKSRTRRDRRIAFRHNSPDDLERILAGLAASGQLDAPASSTHEGVFAAPPNVFLAIESVYSMDGDTAPLARLLDVLDRHVPDRARRCVVVDEAHSTAVYGRAGRGYCHALALDGAVDVRLMTFGKGMGSSGAVVLCRPVVRHFLINYARPLIFSTSLSHPSLVSIRACLLSLQDGRSEQRARRLFCRTRRLVRGLRQVAAAAAAGATTTGTATRQVTLPEHLRSPSSGLLIDDDIDDNDDVAAISLSSPSPIIPLLTSEARPLAAFLRQRGLLGRPICYPTVPKGEDRVRICLHADNTVEDVDRLVGCIAEWLDATDVGGSAAAAATMAPQPLPTTTTTGMVAAKL</sequence>
<keyword evidence="4" id="KW-0663">Pyridoxal phosphate</keyword>
<dbReference type="AlphaFoldDB" id="A0A061HBB4"/>
<dbReference type="GO" id="GO:0009102">
    <property type="term" value="P:biotin biosynthetic process"/>
    <property type="evidence" value="ECO:0007669"/>
    <property type="project" value="TreeGrafter"/>
</dbReference>
<accession>A0A061HBB4</accession>